<gene>
    <name evidence="2" type="ORF">GHT09_014165</name>
    <name evidence="3" type="ORF">MONAX_5E015584</name>
</gene>
<name>A0A5E4CQ14_MARMO</name>
<sequence length="60" mass="6280">MALPGKPPGSLRTPDSSNEPDAQAEGRPASQRPTGSSDQTRRYQERKPGTLPVPGPLGSP</sequence>
<evidence type="ECO:0000313" key="3">
    <source>
        <dbReference type="EMBL" id="VTJ83867.1"/>
    </source>
</evidence>
<dbReference type="EMBL" id="CABDUW010001775">
    <property type="protein sequence ID" value="VTJ83867.1"/>
    <property type="molecule type" value="Genomic_DNA"/>
</dbReference>
<feature type="region of interest" description="Disordered" evidence="1">
    <location>
        <begin position="1"/>
        <end position="60"/>
    </location>
</feature>
<feature type="compositionally biased region" description="Basic and acidic residues" evidence="1">
    <location>
        <begin position="39"/>
        <end position="48"/>
    </location>
</feature>
<feature type="compositionally biased region" description="Pro residues" evidence="1">
    <location>
        <begin position="51"/>
        <end position="60"/>
    </location>
</feature>
<evidence type="ECO:0000313" key="2">
    <source>
        <dbReference type="EMBL" id="KAF7461743.1"/>
    </source>
</evidence>
<dbReference type="AlphaFoldDB" id="A0A5E4CQ14"/>
<evidence type="ECO:0000256" key="1">
    <source>
        <dbReference type="SAM" id="MobiDB-lite"/>
    </source>
</evidence>
<reference evidence="2" key="2">
    <citation type="submission" date="2020-08" db="EMBL/GenBank/DDBJ databases">
        <authorList>
            <person name="Shumante A."/>
            <person name="Zimin A.V."/>
            <person name="Puiu D."/>
            <person name="Salzberg S.L."/>
        </authorList>
    </citation>
    <scope>NUCLEOTIDE SEQUENCE</scope>
    <source>
        <strain evidence="2">WC2-LM</strain>
        <tissue evidence="2">Liver</tissue>
    </source>
</reference>
<dbReference type="Proteomes" id="UP000662637">
    <property type="component" value="Unassembled WGS sequence"/>
</dbReference>
<keyword evidence="4" id="KW-1185">Reference proteome</keyword>
<reference evidence="3 4" key="1">
    <citation type="submission" date="2019-04" db="EMBL/GenBank/DDBJ databases">
        <authorList>
            <person name="Alioto T."/>
            <person name="Alioto T."/>
        </authorList>
    </citation>
    <scope>NUCLEOTIDE SEQUENCE [LARGE SCALE GENOMIC DNA]</scope>
</reference>
<evidence type="ECO:0000313" key="4">
    <source>
        <dbReference type="Proteomes" id="UP000335636"/>
    </source>
</evidence>
<dbReference type="Proteomes" id="UP000335636">
    <property type="component" value="Unassembled WGS sequence"/>
</dbReference>
<protein>
    <submittedName>
        <fullName evidence="3">Uncharacterized protein</fullName>
    </submittedName>
</protein>
<proteinExistence type="predicted"/>
<dbReference type="EMBL" id="WJEC01008532">
    <property type="protein sequence ID" value="KAF7461743.1"/>
    <property type="molecule type" value="Genomic_DNA"/>
</dbReference>
<organism evidence="3 4">
    <name type="scientific">Marmota monax</name>
    <name type="common">Woodchuck</name>
    <dbReference type="NCBI Taxonomy" id="9995"/>
    <lineage>
        <taxon>Eukaryota</taxon>
        <taxon>Metazoa</taxon>
        <taxon>Chordata</taxon>
        <taxon>Craniata</taxon>
        <taxon>Vertebrata</taxon>
        <taxon>Euteleostomi</taxon>
        <taxon>Mammalia</taxon>
        <taxon>Eutheria</taxon>
        <taxon>Euarchontoglires</taxon>
        <taxon>Glires</taxon>
        <taxon>Rodentia</taxon>
        <taxon>Sciuromorpha</taxon>
        <taxon>Sciuridae</taxon>
        <taxon>Xerinae</taxon>
        <taxon>Marmotini</taxon>
        <taxon>Marmota</taxon>
    </lineage>
</organism>
<accession>A0A5E4CQ14</accession>